<dbReference type="EMBL" id="CP029397">
    <property type="protein sequence ID" value="AWL29805.1"/>
    <property type="molecule type" value="Genomic_DNA"/>
</dbReference>
<evidence type="ECO:0000313" key="2">
    <source>
        <dbReference type="Proteomes" id="UP000245977"/>
    </source>
</evidence>
<name>A0A2S2FG90_9GAMM</name>
<dbReference type="KEGG" id="adv:DJ533_15145"/>
<sequence length="56" mass="6389">MNKKIEKYGVPMVERPKIQATKQLDLSGDTGKQIVKSETKLALRTHSKTFKRLADM</sequence>
<reference evidence="1" key="1">
    <citation type="submission" date="2019-08" db="EMBL/GenBank/DDBJ databases">
        <title>The complete genome of Acinetobacter defluvii strain WCHAD010030.</title>
        <authorList>
            <person name="Hu Y."/>
            <person name="Qin J."/>
            <person name="Feng Y."/>
            <person name="Zong Z."/>
        </authorList>
    </citation>
    <scope>NUCLEOTIDE SEQUENCE</scope>
    <source>
        <strain evidence="1">WCHA30</strain>
    </source>
</reference>
<gene>
    <name evidence="1" type="ORF">DJ533_15145</name>
</gene>
<keyword evidence="2" id="KW-1185">Reference proteome</keyword>
<dbReference type="GO" id="GO:0016740">
    <property type="term" value="F:transferase activity"/>
    <property type="evidence" value="ECO:0007669"/>
    <property type="project" value="UniProtKB-KW"/>
</dbReference>
<proteinExistence type="predicted"/>
<organism evidence="1 2">
    <name type="scientific">Acinetobacter defluvii</name>
    <dbReference type="NCBI Taxonomy" id="1871111"/>
    <lineage>
        <taxon>Bacteria</taxon>
        <taxon>Pseudomonadati</taxon>
        <taxon>Pseudomonadota</taxon>
        <taxon>Gammaproteobacteria</taxon>
        <taxon>Moraxellales</taxon>
        <taxon>Moraxellaceae</taxon>
        <taxon>Acinetobacter</taxon>
    </lineage>
</organism>
<dbReference type="OrthoDB" id="9182062at2"/>
<dbReference type="Proteomes" id="UP000245977">
    <property type="component" value="Chromosome"/>
</dbReference>
<dbReference type="AlphaFoldDB" id="A0A2S2FG90"/>
<dbReference type="RefSeq" id="WP_065994219.1">
    <property type="nucleotide sequence ID" value="NZ_CP029397.2"/>
</dbReference>
<accession>A0A2S2FG90</accession>
<dbReference type="STRING" id="1871111.GCA_001704615_03589"/>
<protein>
    <submittedName>
        <fullName evidence="1">Acetyltransferase</fullName>
    </submittedName>
</protein>
<evidence type="ECO:0000313" key="1">
    <source>
        <dbReference type="EMBL" id="AWL29805.1"/>
    </source>
</evidence>